<dbReference type="EMBL" id="BMAV01010045">
    <property type="protein sequence ID" value="GFY54863.1"/>
    <property type="molecule type" value="Genomic_DNA"/>
</dbReference>
<comment type="caution">
    <text evidence="1">The sequence shown here is derived from an EMBL/GenBank/DDBJ whole genome shotgun (WGS) entry which is preliminary data.</text>
</comment>
<dbReference type="AlphaFoldDB" id="A0A8X6XJ63"/>
<evidence type="ECO:0000313" key="2">
    <source>
        <dbReference type="Proteomes" id="UP000886998"/>
    </source>
</evidence>
<reference evidence="1" key="1">
    <citation type="submission" date="2020-08" db="EMBL/GenBank/DDBJ databases">
        <title>Multicomponent nature underlies the extraordinary mechanical properties of spider dragline silk.</title>
        <authorList>
            <person name="Kono N."/>
            <person name="Nakamura H."/>
            <person name="Mori M."/>
            <person name="Yoshida Y."/>
            <person name="Ohtoshi R."/>
            <person name="Malay A.D."/>
            <person name="Moran D.A.P."/>
            <person name="Tomita M."/>
            <person name="Numata K."/>
            <person name="Arakawa K."/>
        </authorList>
    </citation>
    <scope>NUCLEOTIDE SEQUENCE</scope>
</reference>
<organism evidence="1 2">
    <name type="scientific">Trichonephila inaurata madagascariensis</name>
    <dbReference type="NCBI Taxonomy" id="2747483"/>
    <lineage>
        <taxon>Eukaryota</taxon>
        <taxon>Metazoa</taxon>
        <taxon>Ecdysozoa</taxon>
        <taxon>Arthropoda</taxon>
        <taxon>Chelicerata</taxon>
        <taxon>Arachnida</taxon>
        <taxon>Araneae</taxon>
        <taxon>Araneomorphae</taxon>
        <taxon>Entelegynae</taxon>
        <taxon>Araneoidea</taxon>
        <taxon>Nephilidae</taxon>
        <taxon>Trichonephila</taxon>
        <taxon>Trichonephila inaurata</taxon>
    </lineage>
</organism>
<name>A0A8X6XJ63_9ARAC</name>
<sequence>MADDPIFRHLTNQLFPYYYVKYGKIPLIMECTDSFVEKGVLTKYLFGTIVKAIYVLENAVASSWAVYLNTNHELMTHSPKLYVNHVMKICRLEKELIHDVYERLISVCALVTAIGIFTYRNTCENFYKLTPLILSVFFENVLKEDFEKQGGWECFEQYLLHQGYADWYDKLRISGSVVDDVANLPVEFQLKTKQLVSRRQRIDSTDIILEEIGNRLRTAYLTREVFKSIDASILNELNLSTPRKRRSSQDEGLVLSSCALRVTVKSNQNSNSLGEINSNFVNDFC</sequence>
<protein>
    <submittedName>
        <fullName evidence="1">Uncharacterized protein</fullName>
    </submittedName>
</protein>
<dbReference type="Proteomes" id="UP000886998">
    <property type="component" value="Unassembled WGS sequence"/>
</dbReference>
<gene>
    <name evidence="1" type="primary">NCL1_47773</name>
    <name evidence="1" type="ORF">TNIN_297591</name>
</gene>
<accession>A0A8X6XJ63</accession>
<evidence type="ECO:0000313" key="1">
    <source>
        <dbReference type="EMBL" id="GFY54863.1"/>
    </source>
</evidence>
<keyword evidence="2" id="KW-1185">Reference proteome</keyword>
<dbReference type="OrthoDB" id="6421076at2759"/>
<proteinExistence type="predicted"/>